<comment type="caution">
    <text evidence="2">The sequence shown here is derived from an EMBL/GenBank/DDBJ whole genome shotgun (WGS) entry which is preliminary data.</text>
</comment>
<feature type="compositionally biased region" description="Basic residues" evidence="1">
    <location>
        <begin position="52"/>
        <end position="64"/>
    </location>
</feature>
<reference evidence="2" key="1">
    <citation type="submission" date="2021-05" db="EMBL/GenBank/DDBJ databases">
        <authorList>
            <person name="Arsene-Ploetze F."/>
        </authorList>
    </citation>
    <scope>NUCLEOTIDE SEQUENCE</scope>
    <source>
        <strain evidence="2">DSM 42138</strain>
    </source>
</reference>
<name>A0A9W4DUR4_9ACTN</name>
<feature type="region of interest" description="Disordered" evidence="1">
    <location>
        <begin position="1"/>
        <end position="77"/>
    </location>
</feature>
<sequence length="77" mass="8362">MTAPMPPGMPEMSLRVTLGPPRVRRRGDMRAVGNGQAGDAADRGTPDPADPHRRRPGRGPHRPRGGPDRTGRRRLGH</sequence>
<proteinExistence type="predicted"/>
<dbReference type="Proteomes" id="UP001152519">
    <property type="component" value="Unassembled WGS sequence"/>
</dbReference>
<keyword evidence="3" id="KW-1185">Reference proteome</keyword>
<gene>
    <name evidence="2" type="ORF">SCOCK_620042</name>
</gene>
<evidence type="ECO:0000313" key="2">
    <source>
        <dbReference type="EMBL" id="CAG6398055.1"/>
    </source>
</evidence>
<dbReference type="EMBL" id="CAJSLV010000095">
    <property type="protein sequence ID" value="CAG6398055.1"/>
    <property type="molecule type" value="Genomic_DNA"/>
</dbReference>
<organism evidence="2 3">
    <name type="scientific">Actinacidiphila cocklensis</name>
    <dbReference type="NCBI Taxonomy" id="887465"/>
    <lineage>
        <taxon>Bacteria</taxon>
        <taxon>Bacillati</taxon>
        <taxon>Actinomycetota</taxon>
        <taxon>Actinomycetes</taxon>
        <taxon>Kitasatosporales</taxon>
        <taxon>Streptomycetaceae</taxon>
        <taxon>Actinacidiphila</taxon>
    </lineage>
</organism>
<evidence type="ECO:0000313" key="3">
    <source>
        <dbReference type="Proteomes" id="UP001152519"/>
    </source>
</evidence>
<feature type="compositionally biased region" description="Basic and acidic residues" evidence="1">
    <location>
        <begin position="40"/>
        <end position="51"/>
    </location>
</feature>
<evidence type="ECO:0000256" key="1">
    <source>
        <dbReference type="SAM" id="MobiDB-lite"/>
    </source>
</evidence>
<dbReference type="AlphaFoldDB" id="A0A9W4DUR4"/>
<protein>
    <submittedName>
        <fullName evidence="2">Uncharacterized protein</fullName>
    </submittedName>
</protein>
<accession>A0A9W4DUR4</accession>